<organism evidence="27 28">
    <name type="scientific">Etheostoma spectabile</name>
    <name type="common">orangethroat darter</name>
    <dbReference type="NCBI Taxonomy" id="54343"/>
    <lineage>
        <taxon>Eukaryota</taxon>
        <taxon>Metazoa</taxon>
        <taxon>Chordata</taxon>
        <taxon>Craniata</taxon>
        <taxon>Vertebrata</taxon>
        <taxon>Euteleostomi</taxon>
        <taxon>Actinopterygii</taxon>
        <taxon>Neopterygii</taxon>
        <taxon>Teleostei</taxon>
        <taxon>Neoteleostei</taxon>
        <taxon>Acanthomorphata</taxon>
        <taxon>Eupercaria</taxon>
        <taxon>Perciformes</taxon>
        <taxon>Percoidei</taxon>
        <taxon>Percidae</taxon>
        <taxon>Etheostomatinae</taxon>
        <taxon>Etheostoma</taxon>
    </lineage>
</organism>
<evidence type="ECO:0000256" key="6">
    <source>
        <dbReference type="ARBA" id="ARBA00022729"/>
    </source>
</evidence>
<dbReference type="GO" id="GO:0043235">
    <property type="term" value="C:receptor complex"/>
    <property type="evidence" value="ECO:0007669"/>
    <property type="project" value="TreeGrafter"/>
</dbReference>
<feature type="active site" description="Proton acceptor" evidence="18">
    <location>
        <position position="468"/>
    </location>
</feature>
<dbReference type="SMART" id="SM00219">
    <property type="entry name" value="TyrKc"/>
    <property type="match status" value="1"/>
</dbReference>
<comment type="caution">
    <text evidence="27">The sequence shown here is derived from an EMBL/GenBank/DDBJ whole genome shotgun (WGS) entry which is preliminary data.</text>
</comment>
<evidence type="ECO:0000256" key="21">
    <source>
        <dbReference type="PIRSR" id="PIRSR000615-4"/>
    </source>
</evidence>
<protein>
    <recommendedName>
        <fullName evidence="2">receptor protein-tyrosine kinase</fullName>
        <ecNumber evidence="2">2.7.10.1</ecNumber>
    </recommendedName>
</protein>
<evidence type="ECO:0000256" key="13">
    <source>
        <dbReference type="ARBA" id="ARBA00023157"/>
    </source>
</evidence>
<dbReference type="GO" id="GO:0019221">
    <property type="term" value="P:cytokine-mediated signaling pathway"/>
    <property type="evidence" value="ECO:0007669"/>
    <property type="project" value="TreeGrafter"/>
</dbReference>
<keyword evidence="10 24" id="KW-1133">Transmembrane helix</keyword>
<dbReference type="InterPro" id="IPR011009">
    <property type="entry name" value="Kinase-like_dom_sf"/>
</dbReference>
<evidence type="ECO:0000256" key="10">
    <source>
        <dbReference type="ARBA" id="ARBA00022989"/>
    </source>
</evidence>
<evidence type="ECO:0000256" key="16">
    <source>
        <dbReference type="ARBA" id="ARBA00023319"/>
    </source>
</evidence>
<keyword evidence="9 19" id="KW-0067">ATP-binding</keyword>
<keyword evidence="7 19" id="KW-0547">Nucleotide-binding</keyword>
<keyword evidence="28" id="KW-1185">Reference proteome</keyword>
<dbReference type="PANTHER" id="PTHR24416">
    <property type="entry name" value="TYROSINE-PROTEIN KINASE RECEPTOR"/>
    <property type="match status" value="1"/>
</dbReference>
<keyword evidence="16" id="KW-0393">Immunoglobulin domain</keyword>
<evidence type="ECO:0000256" key="12">
    <source>
        <dbReference type="ARBA" id="ARBA00023137"/>
    </source>
</evidence>
<sequence>MRRQRNMIAAVLLLCAVELHCSYGVSEQDLACVPSHEVCIKNDSHGISQMAYLFIESLSVNHSGTYVCRSENNKTKSVDIHVQAEGFLSVQLDKSRIIPAQNASRSCLEASVSYHPVLQHCSWEAPDKNRTKCIRDNWVTKHSCDTDYSWKEIPGASQTDSDVYCKKTIKSSLRRHLVEGHLLSFCLTNSVGSWCKDQYLYPDSPLAITGDPHIDNGSMIVLKAASMLLLLALVVVSVVLFYFVKKKKPKYQPQLQIIQMVGPNDNDYIYINFEEFGYDQKWEFPRENLELGQELGSGAFGKVVQATAYGINKPGVSQQVAVKMLKGPIYLIFQYCRYGDLLNFLKTNRVCYHKSVTDAFNKDRFSSIYHNQQPRKSSGWEQWESSEQHTAEGNYMPMFGSPTRGQEDIALLSISSGDIDGEDPATCEDPDDQTDDLQTLTFDDLLCFAYQVAKGMEFLSSKNCIHRDLAARNVLVTNGRLVKIGDFGLARDIENDSNYVVRGNVRLPVKWMAPESTFQGIYTIKSDVWAYGILLWEIFSLGVTPYPGMKVDHTFYSMIERGFKMECPYYANEYWVMCKCWALDPCDRPSFSKLVSFMCEQLRDREEKLYHNILDQTSNEYQNPSAILDIFALTNLNENKTANDYCPTHATEESKAEVSDSDTVAAEEKLSKPSDTE</sequence>
<evidence type="ECO:0000256" key="23">
    <source>
        <dbReference type="SAM" id="MobiDB-lite"/>
    </source>
</evidence>
<dbReference type="GO" id="GO:0046872">
    <property type="term" value="F:metal ion binding"/>
    <property type="evidence" value="ECO:0007669"/>
    <property type="project" value="UniProtKB-KW"/>
</dbReference>
<feature type="region of interest" description="Disordered" evidence="23">
    <location>
        <begin position="649"/>
        <end position="677"/>
    </location>
</feature>
<feature type="binding site" evidence="20">
    <location>
        <position position="473"/>
    </location>
    <ligand>
        <name>Mg(2+)</name>
        <dbReference type="ChEBI" id="CHEBI:18420"/>
    </ligand>
</feature>
<evidence type="ECO:0000256" key="4">
    <source>
        <dbReference type="ARBA" id="ARBA00022679"/>
    </source>
</evidence>
<evidence type="ECO:0000256" key="22">
    <source>
        <dbReference type="PROSITE-ProRule" id="PRU10141"/>
    </source>
</evidence>
<reference evidence="27 28" key="1">
    <citation type="submission" date="2019-08" db="EMBL/GenBank/DDBJ databases">
        <title>A chromosome-level genome assembly, high-density linkage maps, and genome scans reveal the genomic architecture of hybrid incompatibilities underlying speciation via character displacement in darters (Percidae: Etheostominae).</title>
        <authorList>
            <person name="Moran R.L."/>
            <person name="Catchen J.M."/>
            <person name="Fuller R.C."/>
        </authorList>
    </citation>
    <scope>NUCLEOTIDE SEQUENCE [LARGE SCALE GENOMIC DNA]</scope>
    <source>
        <strain evidence="27">EspeVRDwgs_2016</strain>
        <tissue evidence="27">Muscle</tissue>
    </source>
</reference>
<keyword evidence="20" id="KW-0479">Metal-binding</keyword>
<dbReference type="FunFam" id="1.10.510.10:FF:000426">
    <property type="entry name" value="Receptor-type tyrosine-protein kinase FLT3"/>
    <property type="match status" value="1"/>
</dbReference>
<dbReference type="InterPro" id="IPR001245">
    <property type="entry name" value="Ser-Thr/Tyr_kinase_cat_dom"/>
</dbReference>
<keyword evidence="20" id="KW-0460">Magnesium</keyword>
<feature type="binding site" evidence="19">
    <location>
        <position position="472"/>
    </location>
    <ligand>
        <name>ATP</name>
        <dbReference type="ChEBI" id="CHEBI:30616"/>
    </ligand>
</feature>
<dbReference type="InterPro" id="IPR050122">
    <property type="entry name" value="RTK"/>
</dbReference>
<keyword evidence="12" id="KW-0829">Tyrosine-protein kinase</keyword>
<evidence type="ECO:0000256" key="25">
    <source>
        <dbReference type="SAM" id="SignalP"/>
    </source>
</evidence>
<evidence type="ECO:0000256" key="14">
    <source>
        <dbReference type="ARBA" id="ARBA00023170"/>
    </source>
</evidence>
<dbReference type="InterPro" id="IPR000719">
    <property type="entry name" value="Prot_kinase_dom"/>
</dbReference>
<dbReference type="PIRSF" id="PIRSF000615">
    <property type="entry name" value="TyrPK_CSF1-R"/>
    <property type="match status" value="1"/>
</dbReference>
<evidence type="ECO:0000256" key="20">
    <source>
        <dbReference type="PIRSR" id="PIRSR000615-3"/>
    </source>
</evidence>
<keyword evidence="8" id="KW-0418">Kinase</keyword>
<evidence type="ECO:0000256" key="5">
    <source>
        <dbReference type="ARBA" id="ARBA00022692"/>
    </source>
</evidence>
<feature type="compositionally biased region" description="Basic and acidic residues" evidence="23">
    <location>
        <begin position="666"/>
        <end position="677"/>
    </location>
</feature>
<keyword evidence="15" id="KW-0325">Glycoprotein</keyword>
<dbReference type="InterPro" id="IPR017441">
    <property type="entry name" value="Protein_kinase_ATP_BS"/>
</dbReference>
<keyword evidence="11 24" id="KW-0472">Membrane</keyword>
<feature type="binding site" evidence="20">
    <location>
        <position position="268"/>
    </location>
    <ligand>
        <name>Mg(2+)</name>
        <dbReference type="ChEBI" id="CHEBI:18420"/>
    </ligand>
</feature>
<evidence type="ECO:0000313" key="27">
    <source>
        <dbReference type="EMBL" id="KAA8580772.1"/>
    </source>
</evidence>
<evidence type="ECO:0000256" key="24">
    <source>
        <dbReference type="SAM" id="Phobius"/>
    </source>
</evidence>
<dbReference type="GO" id="GO:0019838">
    <property type="term" value="F:growth factor binding"/>
    <property type="evidence" value="ECO:0007669"/>
    <property type="project" value="TreeGrafter"/>
</dbReference>
<dbReference type="PROSITE" id="PS00107">
    <property type="entry name" value="PROTEIN_KINASE_ATP"/>
    <property type="match status" value="1"/>
</dbReference>
<feature type="transmembrane region" description="Helical" evidence="24">
    <location>
        <begin position="224"/>
        <end position="244"/>
    </location>
</feature>
<dbReference type="EC" id="2.7.10.1" evidence="2"/>
<dbReference type="Gene3D" id="3.30.200.20">
    <property type="entry name" value="Phosphorylase Kinase, domain 1"/>
    <property type="match status" value="1"/>
</dbReference>
<comment type="catalytic activity">
    <reaction evidence="17">
        <text>L-tyrosyl-[protein] + ATP = O-phospho-L-tyrosyl-[protein] + ADP + H(+)</text>
        <dbReference type="Rhea" id="RHEA:10596"/>
        <dbReference type="Rhea" id="RHEA-COMP:10136"/>
        <dbReference type="Rhea" id="RHEA-COMP:20101"/>
        <dbReference type="ChEBI" id="CHEBI:15378"/>
        <dbReference type="ChEBI" id="CHEBI:30616"/>
        <dbReference type="ChEBI" id="CHEBI:46858"/>
        <dbReference type="ChEBI" id="CHEBI:61978"/>
        <dbReference type="ChEBI" id="CHEBI:456216"/>
        <dbReference type="EC" id="2.7.10.1"/>
    </reaction>
</comment>
<comment type="subcellular location">
    <subcellularLocation>
        <location evidence="1">Membrane</location>
        <topology evidence="1">Single-pass type I membrane protein</topology>
    </subcellularLocation>
</comment>
<evidence type="ECO:0000256" key="1">
    <source>
        <dbReference type="ARBA" id="ARBA00004479"/>
    </source>
</evidence>
<evidence type="ECO:0000256" key="17">
    <source>
        <dbReference type="ARBA" id="ARBA00051243"/>
    </source>
</evidence>
<proteinExistence type="predicted"/>
<feature type="site" description="Important for interaction with phosphotyrosine-binding proteins" evidence="21">
    <location>
        <position position="610"/>
    </location>
</feature>
<dbReference type="GO" id="GO:0007169">
    <property type="term" value="P:cell surface receptor protein tyrosine kinase signaling pathway"/>
    <property type="evidence" value="ECO:0007669"/>
    <property type="project" value="TreeGrafter"/>
</dbReference>
<evidence type="ECO:0000256" key="15">
    <source>
        <dbReference type="ARBA" id="ARBA00023180"/>
    </source>
</evidence>
<keyword evidence="13" id="KW-1015">Disulfide bond</keyword>
<evidence type="ECO:0000256" key="11">
    <source>
        <dbReference type="ARBA" id="ARBA00023136"/>
    </source>
</evidence>
<evidence type="ECO:0000313" key="28">
    <source>
        <dbReference type="Proteomes" id="UP000327493"/>
    </source>
</evidence>
<dbReference type="AlphaFoldDB" id="A0A5J5CFP1"/>
<feature type="binding site" evidence="20">
    <location>
        <position position="486"/>
    </location>
    <ligand>
        <name>Mg(2+)</name>
        <dbReference type="ChEBI" id="CHEBI:18420"/>
    </ligand>
</feature>
<dbReference type="PANTHER" id="PTHR24416:SF356">
    <property type="entry name" value="RECEPTOR-TYPE TYROSINE-PROTEIN KINASE FLT3"/>
    <property type="match status" value="1"/>
</dbReference>
<evidence type="ECO:0000256" key="7">
    <source>
        <dbReference type="ARBA" id="ARBA00022741"/>
    </source>
</evidence>
<dbReference type="GO" id="GO:0005524">
    <property type="term" value="F:ATP binding"/>
    <property type="evidence" value="ECO:0007669"/>
    <property type="project" value="UniProtKB-UniRule"/>
</dbReference>
<dbReference type="GO" id="GO:0004714">
    <property type="term" value="F:transmembrane receptor protein tyrosine kinase activity"/>
    <property type="evidence" value="ECO:0007669"/>
    <property type="project" value="UniProtKB-EC"/>
</dbReference>
<evidence type="ECO:0000256" key="8">
    <source>
        <dbReference type="ARBA" id="ARBA00022777"/>
    </source>
</evidence>
<dbReference type="InterPro" id="IPR013783">
    <property type="entry name" value="Ig-like_fold"/>
</dbReference>
<dbReference type="Pfam" id="PF07714">
    <property type="entry name" value="PK_Tyr_Ser-Thr"/>
    <property type="match status" value="1"/>
</dbReference>
<keyword evidence="6 25" id="KW-0732">Signal</keyword>
<dbReference type="GO" id="GO:0030183">
    <property type="term" value="P:B cell differentiation"/>
    <property type="evidence" value="ECO:0007669"/>
    <property type="project" value="TreeGrafter"/>
</dbReference>
<keyword evidence="3" id="KW-0597">Phosphoprotein</keyword>
<dbReference type="Gene3D" id="1.10.510.10">
    <property type="entry name" value="Transferase(Phosphotransferase) domain 1"/>
    <property type="match status" value="1"/>
</dbReference>
<dbReference type="SUPFAM" id="SSF56112">
    <property type="entry name" value="Protein kinase-like (PK-like)"/>
    <property type="match status" value="1"/>
</dbReference>
<evidence type="ECO:0000256" key="19">
    <source>
        <dbReference type="PIRSR" id="PIRSR000615-2"/>
    </source>
</evidence>
<feature type="chain" id="PRO_5023859440" description="receptor protein-tyrosine kinase" evidence="25">
    <location>
        <begin position="25"/>
        <end position="677"/>
    </location>
</feature>
<evidence type="ECO:0000259" key="26">
    <source>
        <dbReference type="PROSITE" id="PS50011"/>
    </source>
</evidence>
<dbReference type="Gene3D" id="2.60.40.10">
    <property type="entry name" value="Immunoglobulins"/>
    <property type="match status" value="1"/>
</dbReference>
<feature type="signal peptide" evidence="25">
    <location>
        <begin position="1"/>
        <end position="24"/>
    </location>
</feature>
<dbReference type="EMBL" id="VOFY01000022">
    <property type="protein sequence ID" value="KAA8580772.1"/>
    <property type="molecule type" value="Genomic_DNA"/>
</dbReference>
<keyword evidence="14" id="KW-0675">Receptor</keyword>
<evidence type="ECO:0000256" key="2">
    <source>
        <dbReference type="ARBA" id="ARBA00011902"/>
    </source>
</evidence>
<keyword evidence="4" id="KW-0808">Transferase</keyword>
<name>A0A5J5CFP1_9PERO</name>
<keyword evidence="5 24" id="KW-0812">Transmembrane</keyword>
<evidence type="ECO:0000256" key="9">
    <source>
        <dbReference type="ARBA" id="ARBA00022840"/>
    </source>
</evidence>
<evidence type="ECO:0000256" key="3">
    <source>
        <dbReference type="ARBA" id="ARBA00022553"/>
    </source>
</evidence>
<dbReference type="InterPro" id="IPR020635">
    <property type="entry name" value="Tyr_kinase_cat_dom"/>
</dbReference>
<dbReference type="InterPro" id="IPR008266">
    <property type="entry name" value="Tyr_kinase_AS"/>
</dbReference>
<feature type="binding site" evidence="19 22">
    <location>
        <position position="323"/>
    </location>
    <ligand>
        <name>ATP</name>
        <dbReference type="ChEBI" id="CHEBI:30616"/>
    </ligand>
</feature>
<evidence type="ECO:0000256" key="18">
    <source>
        <dbReference type="PIRSR" id="PIRSR000615-1"/>
    </source>
</evidence>
<gene>
    <name evidence="27" type="ORF">FQN60_013730</name>
</gene>
<dbReference type="PROSITE" id="PS50011">
    <property type="entry name" value="PROTEIN_KINASE_DOM"/>
    <property type="match status" value="1"/>
</dbReference>
<feature type="binding site" evidence="19">
    <location>
        <begin position="296"/>
        <end position="303"/>
    </location>
    <ligand>
        <name>ATP</name>
        <dbReference type="ChEBI" id="CHEBI:30616"/>
    </ligand>
</feature>
<dbReference type="GO" id="GO:0005886">
    <property type="term" value="C:plasma membrane"/>
    <property type="evidence" value="ECO:0007669"/>
    <property type="project" value="TreeGrafter"/>
</dbReference>
<dbReference type="Proteomes" id="UP000327493">
    <property type="component" value="Chromosome 22"/>
</dbReference>
<feature type="domain" description="Protein kinase" evidence="26">
    <location>
        <begin position="289"/>
        <end position="614"/>
    </location>
</feature>
<dbReference type="PROSITE" id="PS00109">
    <property type="entry name" value="PROTEIN_KINASE_TYR"/>
    <property type="match status" value="1"/>
</dbReference>
<accession>A0A5J5CFP1</accession>